<sequence length="766" mass="83568">MELEHGEQTGLVTRKQIAQRAGVKRPAVSNWARRHRDFPAPQRSGDTELFHEAEVARWLANRVIPARQLRDGESAGTTYADRFSRTGSNRNGFGRAASEVRERRTTAADEMAVATLMGDLADKVRGPAPTADYVHLCLAVLSMRHTASAQWRGVEKVMAAGHSTRDVRGLLRHIGGLTQEALRRSGDRTDMRSSLLRLQPRSWGDLTTAVRTAAGAGPDAFPLLLESFNSREGLQSTEFCSPTGLASLAAKLVLTPGRQATVLDTYMRGGEMLAAAHELMGDACGPVYGETLDGRLQAVASLRLLHLGVQPVLTSIRSDKWPPDRTHRVADVVLSNPPFNMSDAAGPGLRTRGTWPYGQPPRGNDNFAWLQYDLDALKPGGRAVVIMPVKAGNSVHPAEQEIRRNLARRAVECVITLPSHLFSGTPVPVSLWVLRCTERPEREEILFVDAQGLGVKAGRRRVLRDADTDAIVALVRPWLEGKELPAQESGPALPAIAVARADVADEESSLRPADHLGGGKYGTAPEAARLNEVGAEAVRQRDVLLSLEQRAAEQGSGYRPSAGPTGWKEARLADLCKIQAGPSYTRLPARERSEDGEVPLVFPQDLSGGKITDEPRIRIPRDKAEPFAKFRLLPDDIVCVRTGAQQQPALVSGEQSGWLLSSNVTRLRVRQDASIDPLYLHAYLGLQYAREWMSHRAAATAAPSLNSAALGHLPVRLPPIEQQRRYVELLGDLGRRVEECAAYASSLGQLRTELSEHLLHGLVEPL</sequence>
<dbReference type="SUPFAM" id="SSF116734">
    <property type="entry name" value="DNA methylase specificity domain"/>
    <property type="match status" value="1"/>
</dbReference>
<feature type="domain" description="Type I restriction modification DNA specificity" evidence="4">
    <location>
        <begin position="564"/>
        <end position="735"/>
    </location>
</feature>
<comment type="similarity">
    <text evidence="1">Belongs to the type-I restriction system S methylase family.</text>
</comment>
<keyword evidence="6" id="KW-0808">Transferase</keyword>
<evidence type="ECO:0000313" key="6">
    <source>
        <dbReference type="EMBL" id="MFB9519602.1"/>
    </source>
</evidence>
<dbReference type="PANTHER" id="PTHR42998">
    <property type="entry name" value="TYPE I RESTRICTION ENZYME HINDVIIP M PROTEIN-RELATED"/>
    <property type="match status" value="1"/>
</dbReference>
<dbReference type="SUPFAM" id="SSF53335">
    <property type="entry name" value="S-adenosyl-L-methionine-dependent methyltransferases"/>
    <property type="match status" value="1"/>
</dbReference>
<dbReference type="PROSITE" id="PS00092">
    <property type="entry name" value="N6_MTASE"/>
    <property type="match status" value="1"/>
</dbReference>
<evidence type="ECO:0000313" key="7">
    <source>
        <dbReference type="Proteomes" id="UP001589718"/>
    </source>
</evidence>
<keyword evidence="2" id="KW-0680">Restriction system</keyword>
<dbReference type="InterPro" id="IPR036388">
    <property type="entry name" value="WH-like_DNA-bd_sf"/>
</dbReference>
<dbReference type="InterPro" id="IPR003356">
    <property type="entry name" value="DNA_methylase_A-5"/>
</dbReference>
<evidence type="ECO:0000259" key="4">
    <source>
        <dbReference type="Pfam" id="PF01420"/>
    </source>
</evidence>
<dbReference type="InterPro" id="IPR009061">
    <property type="entry name" value="DNA-bd_dom_put_sf"/>
</dbReference>
<dbReference type="Pfam" id="PF02384">
    <property type="entry name" value="N6_Mtase"/>
    <property type="match status" value="1"/>
</dbReference>
<dbReference type="CDD" id="cd16961">
    <property type="entry name" value="RMtype1_S_TRD-CR_like"/>
    <property type="match status" value="1"/>
</dbReference>
<evidence type="ECO:0000259" key="5">
    <source>
        <dbReference type="Pfam" id="PF02384"/>
    </source>
</evidence>
<dbReference type="Pfam" id="PF01420">
    <property type="entry name" value="Methylase_S"/>
    <property type="match status" value="1"/>
</dbReference>
<dbReference type="GO" id="GO:0032259">
    <property type="term" value="P:methylation"/>
    <property type="evidence" value="ECO:0007669"/>
    <property type="project" value="UniProtKB-KW"/>
</dbReference>
<dbReference type="Gene3D" id="3.40.50.150">
    <property type="entry name" value="Vaccinia Virus protein VP39"/>
    <property type="match status" value="1"/>
</dbReference>
<dbReference type="InterPro" id="IPR002052">
    <property type="entry name" value="DNA_methylase_N6_adenine_CS"/>
</dbReference>
<gene>
    <name evidence="6" type="ORF">ACFFTU_06565</name>
</gene>
<dbReference type="Gene3D" id="3.90.220.20">
    <property type="entry name" value="DNA methylase specificity domains"/>
    <property type="match status" value="1"/>
</dbReference>
<dbReference type="GO" id="GO:0008168">
    <property type="term" value="F:methyltransferase activity"/>
    <property type="evidence" value="ECO:0007669"/>
    <property type="project" value="UniProtKB-KW"/>
</dbReference>
<dbReference type="InterPro" id="IPR052916">
    <property type="entry name" value="Type-I_RE_MTase_Subunit"/>
</dbReference>
<dbReference type="EMBL" id="JBHMCR010000004">
    <property type="protein sequence ID" value="MFB9519602.1"/>
    <property type="molecule type" value="Genomic_DNA"/>
</dbReference>
<dbReference type="InterPro" id="IPR029063">
    <property type="entry name" value="SAM-dependent_MTases_sf"/>
</dbReference>
<dbReference type="RefSeq" id="WP_345221173.1">
    <property type="nucleotide sequence ID" value="NZ_BAAAXE010000013.1"/>
</dbReference>
<dbReference type="PANTHER" id="PTHR42998:SF1">
    <property type="entry name" value="TYPE I RESTRICTION ENZYME HINDI METHYLASE SUBUNIT"/>
    <property type="match status" value="1"/>
</dbReference>
<dbReference type="InterPro" id="IPR044946">
    <property type="entry name" value="Restrct_endonuc_typeI_TRD_sf"/>
</dbReference>
<dbReference type="Gene3D" id="1.10.10.10">
    <property type="entry name" value="Winged helix-like DNA-binding domain superfamily/Winged helix DNA-binding domain"/>
    <property type="match status" value="1"/>
</dbReference>
<keyword evidence="7" id="KW-1185">Reference proteome</keyword>
<dbReference type="Proteomes" id="UP001589718">
    <property type="component" value="Unassembled WGS sequence"/>
</dbReference>
<evidence type="ECO:0000256" key="1">
    <source>
        <dbReference type="ARBA" id="ARBA00010923"/>
    </source>
</evidence>
<dbReference type="PRINTS" id="PR00507">
    <property type="entry name" value="N12N6MTFRASE"/>
</dbReference>
<protein>
    <submittedName>
        <fullName evidence="6">N-6 DNA methylase</fullName>
    </submittedName>
</protein>
<proteinExistence type="inferred from homology"/>
<dbReference type="InterPro" id="IPR000055">
    <property type="entry name" value="Restrct_endonuc_typeI_TRD"/>
</dbReference>
<evidence type="ECO:0000256" key="3">
    <source>
        <dbReference type="ARBA" id="ARBA00023125"/>
    </source>
</evidence>
<name>A0ABV5P8U1_STRCM</name>
<keyword evidence="6" id="KW-0489">Methyltransferase</keyword>
<organism evidence="6 7">
    <name type="scientific">Streptomyces cremeus</name>
    <dbReference type="NCBI Taxonomy" id="66881"/>
    <lineage>
        <taxon>Bacteria</taxon>
        <taxon>Bacillati</taxon>
        <taxon>Actinomycetota</taxon>
        <taxon>Actinomycetes</taxon>
        <taxon>Kitasatosporales</taxon>
        <taxon>Streptomycetaceae</taxon>
        <taxon>Streptomyces</taxon>
    </lineage>
</organism>
<keyword evidence="3" id="KW-0238">DNA-binding</keyword>
<accession>A0ABV5P8U1</accession>
<dbReference type="SUPFAM" id="SSF46955">
    <property type="entry name" value="Putative DNA-binding domain"/>
    <property type="match status" value="1"/>
</dbReference>
<feature type="domain" description="DNA methylase adenine-specific" evidence="5">
    <location>
        <begin position="219"/>
        <end position="482"/>
    </location>
</feature>
<comment type="caution">
    <text evidence="6">The sequence shown here is derived from an EMBL/GenBank/DDBJ whole genome shotgun (WGS) entry which is preliminary data.</text>
</comment>
<reference evidence="6 7" key="1">
    <citation type="submission" date="2024-09" db="EMBL/GenBank/DDBJ databases">
        <authorList>
            <person name="Sun Q."/>
            <person name="Mori K."/>
        </authorList>
    </citation>
    <scope>NUCLEOTIDE SEQUENCE [LARGE SCALE GENOMIC DNA]</scope>
    <source>
        <strain evidence="6 7">JCM 4362</strain>
    </source>
</reference>
<evidence type="ECO:0000256" key="2">
    <source>
        <dbReference type="ARBA" id="ARBA00022747"/>
    </source>
</evidence>